<accession>A0A2S7T7L3</accession>
<proteinExistence type="predicted"/>
<dbReference type="SUPFAM" id="SSF55874">
    <property type="entry name" value="ATPase domain of HSP90 chaperone/DNA topoisomerase II/histidine kinase"/>
    <property type="match status" value="1"/>
</dbReference>
<name>A0A2S7T7L3_9FLAO</name>
<dbReference type="InterPro" id="IPR035965">
    <property type="entry name" value="PAS-like_dom_sf"/>
</dbReference>
<reference evidence="11" key="1">
    <citation type="submission" date="2016-11" db="EMBL/GenBank/DDBJ databases">
        <title>Trade-off between light-utilization and light-protection in marine flavobacteria.</title>
        <authorList>
            <person name="Kumagai Y."/>
            <person name="Yoshizawa S."/>
            <person name="Kogure K."/>
        </authorList>
    </citation>
    <scope>NUCLEOTIDE SEQUENCE [LARGE SCALE GENOMIC DNA]</scope>
    <source>
        <strain evidence="11">SG-18</strain>
    </source>
</reference>
<dbReference type="SUPFAM" id="SSF55785">
    <property type="entry name" value="PYP-like sensor domain (PAS domain)"/>
    <property type="match status" value="4"/>
</dbReference>
<dbReference type="EC" id="2.7.13.3" evidence="2"/>
<gene>
    <name evidence="10" type="ORF">BST99_09455</name>
</gene>
<sequence length="794" mass="90796">MDKDELSILKRALAREKRARKAAEKLLEDKSKELYDASIHLREVNGKLENLLAKKGSPLDGAFVNIIDPYVVMSLQTEVISMNASAREFLGFDHTKENVKLESLVHKDYLEYTRESFLTLLEVGILKNYQVRVQTRTHGYKMVNINASLIYNSQGAPVAAQGVLRDVTREFEIRQLLEDQKKQQDIIVGNSSHGILLIDQNKIITSNAAFNDLIGYTEDELKKLDLNSISEIDESSLFQNGTEDSDAPGDKVTLVRKYFTKEGKHFFGKTSVSSVRNSRGKLEYKVVLIEDITNDRVAEEKLKASEQRLATLISNLQTGVLLEDDQRNIVLTNENFRNLMGFEYTVETLQTMNCVDLINCGDINFADPVKEYQRVSVILKNKTLVVSDEVEMSDGRTLERDYIPLFIGSKYKGHLWTYTDITLRKNYRKNLEIQRQKYSSIIAHMNLGLVEVDQEERILMVNQSFCDMLSLEQSELIGKRLWDMIDLTEENHAVVERMNGNRKDDKSDSYEINLQLLNGQTKTWFISGAPNYSEEGEFVGSIGVVLDISEQKELEAQKEELLKELETSNKGLQEYAHIVSHDLKSPLRSVSALASWLYEDYHDQLDEGGEYNLRMIQEKIEGMDKLIDGILKYSTLTSDSLDQSTIDVNEVISEIDEIIYKPDHVRIEVVKPLPIIRADRTKIHQLFQNFLSNAVVKIDKEEGVVKIDYEETPTHWQFSVEDNGVGIPTEYHEKVFKIFQSIGNSERSTGIGLSIVKKIVDRYEGQVWLESEIGKGTTFFFTLKKQLNQTVVIK</sequence>
<comment type="caution">
    <text evidence="10">The sequence shown here is derived from an EMBL/GenBank/DDBJ whole genome shotgun (WGS) entry which is preliminary data.</text>
</comment>
<evidence type="ECO:0000256" key="6">
    <source>
        <dbReference type="SAM" id="Coils"/>
    </source>
</evidence>
<dbReference type="Pfam" id="PF02518">
    <property type="entry name" value="HATPase_c"/>
    <property type="match status" value="1"/>
</dbReference>
<dbReference type="InterPro" id="IPR052162">
    <property type="entry name" value="Sensor_kinase/Photoreceptor"/>
</dbReference>
<dbReference type="PANTHER" id="PTHR43304:SF1">
    <property type="entry name" value="PAC DOMAIN-CONTAINING PROTEIN"/>
    <property type="match status" value="1"/>
</dbReference>
<dbReference type="OrthoDB" id="9781208at2"/>
<dbReference type="GO" id="GO:0000155">
    <property type="term" value="F:phosphorelay sensor kinase activity"/>
    <property type="evidence" value="ECO:0007669"/>
    <property type="project" value="InterPro"/>
</dbReference>
<dbReference type="Pfam" id="PF13426">
    <property type="entry name" value="PAS_9"/>
    <property type="match status" value="3"/>
</dbReference>
<feature type="domain" description="Histidine kinase" evidence="7">
    <location>
        <begin position="578"/>
        <end position="787"/>
    </location>
</feature>
<dbReference type="SMART" id="SM00387">
    <property type="entry name" value="HATPase_c"/>
    <property type="match status" value="1"/>
</dbReference>
<keyword evidence="4" id="KW-0808">Transferase</keyword>
<evidence type="ECO:0000256" key="5">
    <source>
        <dbReference type="ARBA" id="ARBA00022777"/>
    </source>
</evidence>
<dbReference type="InterPro" id="IPR005467">
    <property type="entry name" value="His_kinase_dom"/>
</dbReference>
<dbReference type="PRINTS" id="PR00344">
    <property type="entry name" value="BCTRLSENSOR"/>
</dbReference>
<dbReference type="InterPro" id="IPR036097">
    <property type="entry name" value="HisK_dim/P_sf"/>
</dbReference>
<dbReference type="Pfam" id="PF13188">
    <property type="entry name" value="PAS_8"/>
    <property type="match status" value="1"/>
</dbReference>
<evidence type="ECO:0000313" key="10">
    <source>
        <dbReference type="EMBL" id="PQJ15919.1"/>
    </source>
</evidence>
<dbReference type="Gene3D" id="3.30.450.20">
    <property type="entry name" value="PAS domain"/>
    <property type="match status" value="4"/>
</dbReference>
<dbReference type="InterPro" id="IPR001610">
    <property type="entry name" value="PAC"/>
</dbReference>
<dbReference type="RefSeq" id="WP_105001585.1">
    <property type="nucleotide sequence ID" value="NZ_MQVX01000001.1"/>
</dbReference>
<evidence type="ECO:0000259" key="8">
    <source>
        <dbReference type="PROSITE" id="PS50112"/>
    </source>
</evidence>
<evidence type="ECO:0000259" key="9">
    <source>
        <dbReference type="PROSITE" id="PS50113"/>
    </source>
</evidence>
<feature type="domain" description="PAC" evidence="9">
    <location>
        <begin position="508"/>
        <end position="560"/>
    </location>
</feature>
<protein>
    <recommendedName>
        <fullName evidence="2">histidine kinase</fullName>
        <ecNumber evidence="2">2.7.13.3</ecNumber>
    </recommendedName>
</protein>
<dbReference type="SMART" id="SM00091">
    <property type="entry name" value="PAS"/>
    <property type="match status" value="4"/>
</dbReference>
<keyword evidence="11" id="KW-1185">Reference proteome</keyword>
<dbReference type="CDD" id="cd00082">
    <property type="entry name" value="HisKA"/>
    <property type="match status" value="1"/>
</dbReference>
<dbReference type="PROSITE" id="PS50113">
    <property type="entry name" value="PAC"/>
    <property type="match status" value="3"/>
</dbReference>
<dbReference type="SUPFAM" id="SSF47384">
    <property type="entry name" value="Homodimeric domain of signal transducing histidine kinase"/>
    <property type="match status" value="1"/>
</dbReference>
<dbReference type="Gene3D" id="3.30.565.10">
    <property type="entry name" value="Histidine kinase-like ATPase, C-terminal domain"/>
    <property type="match status" value="1"/>
</dbReference>
<dbReference type="InterPro" id="IPR036890">
    <property type="entry name" value="HATPase_C_sf"/>
</dbReference>
<dbReference type="InterPro" id="IPR000014">
    <property type="entry name" value="PAS"/>
</dbReference>
<comment type="catalytic activity">
    <reaction evidence="1">
        <text>ATP + protein L-histidine = ADP + protein N-phospho-L-histidine.</text>
        <dbReference type="EC" id="2.7.13.3"/>
    </reaction>
</comment>
<evidence type="ECO:0000256" key="4">
    <source>
        <dbReference type="ARBA" id="ARBA00022679"/>
    </source>
</evidence>
<feature type="domain" description="PAC" evidence="9">
    <location>
        <begin position="248"/>
        <end position="304"/>
    </location>
</feature>
<dbReference type="InterPro" id="IPR004358">
    <property type="entry name" value="Sig_transdc_His_kin-like_C"/>
</dbReference>
<evidence type="ECO:0000259" key="7">
    <source>
        <dbReference type="PROSITE" id="PS50109"/>
    </source>
</evidence>
<dbReference type="PROSITE" id="PS50109">
    <property type="entry name" value="HIS_KIN"/>
    <property type="match status" value="1"/>
</dbReference>
<evidence type="ECO:0000256" key="2">
    <source>
        <dbReference type="ARBA" id="ARBA00012438"/>
    </source>
</evidence>
<dbReference type="NCBIfam" id="TIGR00229">
    <property type="entry name" value="sensory_box"/>
    <property type="match status" value="3"/>
</dbReference>
<dbReference type="SMART" id="SM00086">
    <property type="entry name" value="PAC"/>
    <property type="match status" value="3"/>
</dbReference>
<dbReference type="PANTHER" id="PTHR43304">
    <property type="entry name" value="PHYTOCHROME-LIKE PROTEIN CPH1"/>
    <property type="match status" value="1"/>
</dbReference>
<feature type="domain" description="PAS" evidence="8">
    <location>
        <begin position="305"/>
        <end position="343"/>
    </location>
</feature>
<dbReference type="Proteomes" id="UP000239366">
    <property type="component" value="Unassembled WGS sequence"/>
</dbReference>
<evidence type="ECO:0000313" key="11">
    <source>
        <dbReference type="Proteomes" id="UP000239366"/>
    </source>
</evidence>
<dbReference type="Pfam" id="PF00512">
    <property type="entry name" value="HisKA"/>
    <property type="match status" value="1"/>
</dbReference>
<feature type="domain" description="PAC" evidence="9">
    <location>
        <begin position="127"/>
        <end position="179"/>
    </location>
</feature>
<keyword evidence="5 10" id="KW-0418">Kinase</keyword>
<dbReference type="InterPro" id="IPR003661">
    <property type="entry name" value="HisK_dim/P_dom"/>
</dbReference>
<dbReference type="AlphaFoldDB" id="A0A2S7T7L3"/>
<evidence type="ECO:0000256" key="1">
    <source>
        <dbReference type="ARBA" id="ARBA00000085"/>
    </source>
</evidence>
<dbReference type="SMART" id="SM00388">
    <property type="entry name" value="HisKA"/>
    <property type="match status" value="1"/>
</dbReference>
<evidence type="ECO:0000256" key="3">
    <source>
        <dbReference type="ARBA" id="ARBA00022553"/>
    </source>
</evidence>
<dbReference type="Gene3D" id="1.10.287.130">
    <property type="match status" value="1"/>
</dbReference>
<keyword evidence="3" id="KW-0597">Phosphoprotein</keyword>
<dbReference type="InterPro" id="IPR000700">
    <property type="entry name" value="PAS-assoc_C"/>
</dbReference>
<keyword evidence="6" id="KW-0175">Coiled coil</keyword>
<dbReference type="PROSITE" id="PS50112">
    <property type="entry name" value="PAS"/>
    <property type="match status" value="2"/>
</dbReference>
<feature type="coiled-coil region" evidence="6">
    <location>
        <begin position="6"/>
        <end position="33"/>
    </location>
</feature>
<feature type="domain" description="PAS" evidence="8">
    <location>
        <begin position="434"/>
        <end position="491"/>
    </location>
</feature>
<dbReference type="CDD" id="cd00130">
    <property type="entry name" value="PAS"/>
    <property type="match status" value="2"/>
</dbReference>
<dbReference type="InterPro" id="IPR003594">
    <property type="entry name" value="HATPase_dom"/>
</dbReference>
<organism evidence="10 11">
    <name type="scientific">Aureicoccus marinus</name>
    <dbReference type="NCBI Taxonomy" id="754435"/>
    <lineage>
        <taxon>Bacteria</taxon>
        <taxon>Pseudomonadati</taxon>
        <taxon>Bacteroidota</taxon>
        <taxon>Flavobacteriia</taxon>
        <taxon>Flavobacteriales</taxon>
        <taxon>Flavobacteriaceae</taxon>
        <taxon>Aureicoccus</taxon>
    </lineage>
</organism>
<dbReference type="EMBL" id="MQVX01000001">
    <property type="protein sequence ID" value="PQJ15919.1"/>
    <property type="molecule type" value="Genomic_DNA"/>
</dbReference>